<dbReference type="RefSeq" id="WP_146358750.1">
    <property type="nucleotide sequence ID" value="NZ_VOBR01000033.1"/>
</dbReference>
<dbReference type="Pfam" id="PF06013">
    <property type="entry name" value="WXG100"/>
    <property type="match status" value="1"/>
</dbReference>
<dbReference type="EMBL" id="VOBR01000033">
    <property type="protein sequence ID" value="TWP46403.1"/>
    <property type="molecule type" value="Genomic_DNA"/>
</dbReference>
<evidence type="ECO:0000313" key="2">
    <source>
        <dbReference type="EMBL" id="TWP46403.1"/>
    </source>
</evidence>
<proteinExistence type="inferred from homology"/>
<dbReference type="Gene3D" id="1.10.287.1060">
    <property type="entry name" value="ESAT-6-like"/>
    <property type="match status" value="1"/>
</dbReference>
<protein>
    <recommendedName>
        <fullName evidence="1">ESAT-6-like protein</fullName>
    </recommendedName>
</protein>
<dbReference type="SUPFAM" id="SSF140453">
    <property type="entry name" value="EsxAB dimer-like"/>
    <property type="match status" value="1"/>
</dbReference>
<dbReference type="NCBIfam" id="TIGR03930">
    <property type="entry name" value="WXG100_ESAT6"/>
    <property type="match status" value="1"/>
</dbReference>
<reference evidence="2 3" key="1">
    <citation type="submission" date="2019-07" db="EMBL/GenBank/DDBJ databases">
        <title>Lentzea xizangensis sp. nov., isolated from Qinghai-Tibetan Plateau Soils.</title>
        <authorList>
            <person name="Huang J."/>
        </authorList>
    </citation>
    <scope>NUCLEOTIDE SEQUENCE [LARGE SCALE GENOMIC DNA]</scope>
    <source>
        <strain evidence="2 3">FXJ1.1311</strain>
    </source>
</reference>
<comment type="caution">
    <text evidence="2">The sequence shown here is derived from an EMBL/GenBank/DDBJ whole genome shotgun (WGS) entry which is preliminary data.</text>
</comment>
<accession>A0A563EJZ1</accession>
<dbReference type="Proteomes" id="UP000316639">
    <property type="component" value="Unassembled WGS sequence"/>
</dbReference>
<dbReference type="InterPro" id="IPR010310">
    <property type="entry name" value="T7SS_ESAT-6-like"/>
</dbReference>
<sequence length="96" mass="10079">MSGEITVTFGELAAASGEITGSAGKIESELSDLKGRVDKVLAGYTGESAEMYQEAQNKWAQAAGDLQQVLNSIGVAVQQAADAYQGAEQQNARRWG</sequence>
<evidence type="ECO:0000313" key="3">
    <source>
        <dbReference type="Proteomes" id="UP000316639"/>
    </source>
</evidence>
<name>A0A563EJZ1_9PSEU</name>
<comment type="similarity">
    <text evidence="1">Belongs to the WXG100 family.</text>
</comment>
<gene>
    <name evidence="2" type="ORF">FKR81_36305</name>
</gene>
<evidence type="ECO:0000256" key="1">
    <source>
        <dbReference type="RuleBase" id="RU362001"/>
    </source>
</evidence>
<dbReference type="OrthoDB" id="3387628at2"/>
<dbReference type="InterPro" id="IPR036689">
    <property type="entry name" value="ESAT-6-like_sf"/>
</dbReference>
<dbReference type="AlphaFoldDB" id="A0A563EJZ1"/>
<keyword evidence="3" id="KW-1185">Reference proteome</keyword>
<organism evidence="2 3">
    <name type="scientific">Lentzea tibetensis</name>
    <dbReference type="NCBI Taxonomy" id="2591470"/>
    <lineage>
        <taxon>Bacteria</taxon>
        <taxon>Bacillati</taxon>
        <taxon>Actinomycetota</taxon>
        <taxon>Actinomycetes</taxon>
        <taxon>Pseudonocardiales</taxon>
        <taxon>Pseudonocardiaceae</taxon>
        <taxon>Lentzea</taxon>
    </lineage>
</organism>